<dbReference type="Pfam" id="PF12796">
    <property type="entry name" value="Ank_2"/>
    <property type="match status" value="1"/>
</dbReference>
<feature type="repeat" description="ANK" evidence="3">
    <location>
        <begin position="14"/>
        <end position="46"/>
    </location>
</feature>
<keyword evidence="1" id="KW-0677">Repeat</keyword>
<evidence type="ECO:0000256" key="4">
    <source>
        <dbReference type="SAM" id="Coils"/>
    </source>
</evidence>
<evidence type="ECO:0000256" key="3">
    <source>
        <dbReference type="PROSITE-ProRule" id="PRU00023"/>
    </source>
</evidence>
<evidence type="ECO:0000256" key="1">
    <source>
        <dbReference type="ARBA" id="ARBA00022737"/>
    </source>
</evidence>
<dbReference type="Gene3D" id="1.25.40.20">
    <property type="entry name" value="Ankyrin repeat-containing domain"/>
    <property type="match status" value="1"/>
</dbReference>
<dbReference type="EMBL" id="GIBP01006309">
    <property type="protein sequence ID" value="NDV35278.1"/>
    <property type="molecule type" value="Transcribed_RNA"/>
</dbReference>
<dbReference type="InterPro" id="IPR036770">
    <property type="entry name" value="Ankyrin_rpt-contain_sf"/>
</dbReference>
<keyword evidence="2 3" id="KW-0040">ANK repeat</keyword>
<dbReference type="InterPro" id="IPR002110">
    <property type="entry name" value="Ankyrin_rpt"/>
</dbReference>
<dbReference type="PROSITE" id="PS50297">
    <property type="entry name" value="ANK_REP_REGION"/>
    <property type="match status" value="1"/>
</dbReference>
<keyword evidence="4" id="KW-0175">Coiled coil</keyword>
<dbReference type="SMART" id="SM00248">
    <property type="entry name" value="ANK"/>
    <property type="match status" value="2"/>
</dbReference>
<name>A0A6B2LEW9_9EUKA</name>
<protein>
    <submittedName>
        <fullName evidence="5">Uncharacterized protein</fullName>
    </submittedName>
</protein>
<feature type="coiled-coil region" evidence="4">
    <location>
        <begin position="101"/>
        <end position="206"/>
    </location>
</feature>
<feature type="repeat" description="ANK" evidence="3">
    <location>
        <begin position="47"/>
        <end position="80"/>
    </location>
</feature>
<accession>A0A6B2LEW9</accession>
<proteinExistence type="predicted"/>
<sequence>MLLEKGAKLLQDDKDESPLHWACLNGHLDVVKILLKVGCDPNQRGTEGNTCLHYAVSNKHTEVITELLSDPRIDNEARNSAKEIANKRGDKNLLQLFDPEKREILVQVQGLQKELDIYTERVKKMESRRVVEQEQLRKVYQELAEEETAHRETKENIERLKDQKRVKAITEHDLIHALMLEQKAENARLQQKLAEVSLERSNDQRKVDVKVSDLHRTLSSLLAMLETTNLGIITAKTAIEGARPYFQLPKN</sequence>
<evidence type="ECO:0000256" key="2">
    <source>
        <dbReference type="ARBA" id="ARBA00023043"/>
    </source>
</evidence>
<evidence type="ECO:0000313" key="5">
    <source>
        <dbReference type="EMBL" id="NDV35278.1"/>
    </source>
</evidence>
<dbReference type="PROSITE" id="PS50088">
    <property type="entry name" value="ANK_REPEAT"/>
    <property type="match status" value="2"/>
</dbReference>
<dbReference type="PANTHER" id="PTHR24171">
    <property type="entry name" value="ANKYRIN REPEAT DOMAIN-CONTAINING PROTEIN 39-RELATED"/>
    <property type="match status" value="1"/>
</dbReference>
<organism evidence="5">
    <name type="scientific">Arcella intermedia</name>
    <dbReference type="NCBI Taxonomy" id="1963864"/>
    <lineage>
        <taxon>Eukaryota</taxon>
        <taxon>Amoebozoa</taxon>
        <taxon>Tubulinea</taxon>
        <taxon>Elardia</taxon>
        <taxon>Arcellinida</taxon>
        <taxon>Sphaerothecina</taxon>
        <taxon>Arcellidae</taxon>
        <taxon>Arcella</taxon>
    </lineage>
</organism>
<dbReference type="SUPFAM" id="SSF48403">
    <property type="entry name" value="Ankyrin repeat"/>
    <property type="match status" value="1"/>
</dbReference>
<reference evidence="5" key="1">
    <citation type="journal article" date="2020" name="J. Eukaryot. Microbiol.">
        <title>De novo Sequencing, Assembly and Annotation of the Transcriptome for the Free-Living Testate Amoeba Arcella intermedia.</title>
        <authorList>
            <person name="Ribeiro G.M."/>
            <person name="Porfirio-Sousa A.L."/>
            <person name="Maurer-Alcala X.X."/>
            <person name="Katz L.A."/>
            <person name="Lahr D.J.G."/>
        </authorList>
    </citation>
    <scope>NUCLEOTIDE SEQUENCE</scope>
</reference>
<dbReference type="AlphaFoldDB" id="A0A6B2LEW9"/>